<dbReference type="AlphaFoldDB" id="A0A916W9H5"/>
<dbReference type="RefSeq" id="WP_188384938.1">
    <property type="nucleotide sequence ID" value="NZ_BMEY01000012.1"/>
</dbReference>
<comment type="caution">
    <text evidence="1">The sequence shown here is derived from an EMBL/GenBank/DDBJ whole genome shotgun (WGS) entry which is preliminary data.</text>
</comment>
<dbReference type="Proteomes" id="UP000613512">
    <property type="component" value="Unassembled WGS sequence"/>
</dbReference>
<reference evidence="1" key="1">
    <citation type="journal article" date="2014" name="Int. J. Syst. Evol. Microbiol.">
        <title>Complete genome sequence of Corynebacterium casei LMG S-19264T (=DSM 44701T), isolated from a smear-ripened cheese.</title>
        <authorList>
            <consortium name="US DOE Joint Genome Institute (JGI-PGF)"/>
            <person name="Walter F."/>
            <person name="Albersmeier A."/>
            <person name="Kalinowski J."/>
            <person name="Ruckert C."/>
        </authorList>
    </citation>
    <scope>NUCLEOTIDE SEQUENCE</scope>
    <source>
        <strain evidence="1">CGMCC 1.12408</strain>
    </source>
</reference>
<accession>A0A916W9H5</accession>
<reference evidence="1" key="2">
    <citation type="submission" date="2020-09" db="EMBL/GenBank/DDBJ databases">
        <authorList>
            <person name="Sun Q."/>
            <person name="Zhou Y."/>
        </authorList>
    </citation>
    <scope>NUCLEOTIDE SEQUENCE</scope>
    <source>
        <strain evidence="1">CGMCC 1.12408</strain>
    </source>
</reference>
<protein>
    <submittedName>
        <fullName evidence="1">Uncharacterized protein</fullName>
    </submittedName>
</protein>
<keyword evidence="2" id="KW-1185">Reference proteome</keyword>
<organism evidence="1 2">
    <name type="scientific">Ornithinibacillus halotolerans</name>
    <dbReference type="NCBI Taxonomy" id="1274357"/>
    <lineage>
        <taxon>Bacteria</taxon>
        <taxon>Bacillati</taxon>
        <taxon>Bacillota</taxon>
        <taxon>Bacilli</taxon>
        <taxon>Bacillales</taxon>
        <taxon>Bacillaceae</taxon>
        <taxon>Ornithinibacillus</taxon>
    </lineage>
</organism>
<proteinExistence type="predicted"/>
<dbReference type="EMBL" id="BMEY01000012">
    <property type="protein sequence ID" value="GGA80056.1"/>
    <property type="molecule type" value="Genomic_DNA"/>
</dbReference>
<sequence length="85" mass="10011">MKKNNKEKQSWKLWDVIFTSGLLSLFKESQDAQSDEKKFKQLIIQSLFDFSYSSVILNRLLVSYLGGCRITYPYKTHHMKSETGR</sequence>
<evidence type="ECO:0000313" key="1">
    <source>
        <dbReference type="EMBL" id="GGA80056.1"/>
    </source>
</evidence>
<evidence type="ECO:0000313" key="2">
    <source>
        <dbReference type="Proteomes" id="UP000613512"/>
    </source>
</evidence>
<gene>
    <name evidence="1" type="ORF">GCM10008025_24330</name>
</gene>
<name>A0A916W9H5_9BACI</name>